<evidence type="ECO:0000256" key="1">
    <source>
        <dbReference type="SAM" id="MobiDB-lite"/>
    </source>
</evidence>
<dbReference type="Proteomes" id="UP000756132">
    <property type="component" value="Chromosome 4"/>
</dbReference>
<dbReference type="GeneID" id="71984620"/>
<dbReference type="AlphaFoldDB" id="A0A9Q8LES3"/>
<reference evidence="2" key="2">
    <citation type="journal article" date="2022" name="Microb. Genom.">
        <title>A chromosome-scale genome assembly of the tomato pathogen Cladosporium fulvum reveals a compartmentalized genome architecture and the presence of a dispensable chromosome.</title>
        <authorList>
            <person name="Zaccaron A.Z."/>
            <person name="Chen L.H."/>
            <person name="Samaras A."/>
            <person name="Stergiopoulos I."/>
        </authorList>
    </citation>
    <scope>NUCLEOTIDE SEQUENCE</scope>
    <source>
        <strain evidence="2">Race5_Kim</strain>
    </source>
</reference>
<keyword evidence="3" id="KW-1185">Reference proteome</keyword>
<sequence>MATVAKPLHPGALDDPMASSQPAVSRQSSTSEHLAQISGAIIEAHMASDFAVPGSAAWQLIHAYLDEDFVMVNAAVHECPIPSARSLAEHTKNVKAFKRQNPHWSIQCYNPTAMIQRGSEHGAVLLTVRESGCEGKTVFSRDSVSMMHWKRNSNGAWICYRHSALRGGAYSFL</sequence>
<dbReference type="EMBL" id="CP090166">
    <property type="protein sequence ID" value="UJO16068.1"/>
    <property type="molecule type" value="Genomic_DNA"/>
</dbReference>
<organism evidence="2 3">
    <name type="scientific">Passalora fulva</name>
    <name type="common">Tomato leaf mold</name>
    <name type="synonym">Cladosporium fulvum</name>
    <dbReference type="NCBI Taxonomy" id="5499"/>
    <lineage>
        <taxon>Eukaryota</taxon>
        <taxon>Fungi</taxon>
        <taxon>Dikarya</taxon>
        <taxon>Ascomycota</taxon>
        <taxon>Pezizomycotina</taxon>
        <taxon>Dothideomycetes</taxon>
        <taxon>Dothideomycetidae</taxon>
        <taxon>Mycosphaerellales</taxon>
        <taxon>Mycosphaerellaceae</taxon>
        <taxon>Fulvia</taxon>
    </lineage>
</organism>
<dbReference type="RefSeq" id="XP_047760434.1">
    <property type="nucleotide sequence ID" value="XM_047903890.1"/>
</dbReference>
<dbReference type="OrthoDB" id="3624217at2759"/>
<evidence type="ECO:0000313" key="3">
    <source>
        <dbReference type="Proteomes" id="UP000756132"/>
    </source>
</evidence>
<feature type="compositionally biased region" description="Polar residues" evidence="1">
    <location>
        <begin position="18"/>
        <end position="30"/>
    </location>
</feature>
<name>A0A9Q8LES3_PASFU</name>
<reference evidence="2" key="1">
    <citation type="submission" date="2021-12" db="EMBL/GenBank/DDBJ databases">
        <authorList>
            <person name="Zaccaron A."/>
            <person name="Stergiopoulos I."/>
        </authorList>
    </citation>
    <scope>NUCLEOTIDE SEQUENCE</scope>
    <source>
        <strain evidence="2">Race5_Kim</strain>
    </source>
</reference>
<dbReference type="KEGG" id="ffu:CLAFUR5_04742"/>
<gene>
    <name evidence="2" type="ORF">CLAFUR5_04742</name>
</gene>
<proteinExistence type="predicted"/>
<protein>
    <submittedName>
        <fullName evidence="2">Uncharacterized protein</fullName>
    </submittedName>
</protein>
<evidence type="ECO:0000313" key="2">
    <source>
        <dbReference type="EMBL" id="UJO16068.1"/>
    </source>
</evidence>
<accession>A0A9Q8LES3</accession>
<feature type="region of interest" description="Disordered" evidence="1">
    <location>
        <begin position="1"/>
        <end position="30"/>
    </location>
</feature>